<dbReference type="InterPro" id="IPR012373">
    <property type="entry name" value="Ferrdict_sens_TM"/>
</dbReference>
<organism evidence="4 5">
    <name type="scientific">Parapedobacter defluvii</name>
    <dbReference type="NCBI Taxonomy" id="2045106"/>
    <lineage>
        <taxon>Bacteria</taxon>
        <taxon>Pseudomonadati</taxon>
        <taxon>Bacteroidota</taxon>
        <taxon>Sphingobacteriia</taxon>
        <taxon>Sphingobacteriales</taxon>
        <taxon>Sphingobacteriaceae</taxon>
        <taxon>Parapedobacter</taxon>
    </lineage>
</organism>
<reference evidence="5" key="1">
    <citation type="journal article" date="2019" name="Int. J. Syst. Evol. Microbiol.">
        <title>The Global Catalogue of Microorganisms (GCM) 10K type strain sequencing project: providing services to taxonomists for standard genome sequencing and annotation.</title>
        <authorList>
            <consortium name="The Broad Institute Genomics Platform"/>
            <consortium name="The Broad Institute Genome Sequencing Center for Infectious Disease"/>
            <person name="Wu L."/>
            <person name="Ma J."/>
        </authorList>
    </citation>
    <scope>NUCLEOTIDE SEQUENCE [LARGE SCALE GENOMIC DNA]</scope>
    <source>
        <strain evidence="5">CGMCC 1.15342</strain>
    </source>
</reference>
<keyword evidence="1" id="KW-1133">Transmembrane helix</keyword>
<gene>
    <name evidence="4" type="ORF">GCM10011386_01470</name>
</gene>
<protein>
    <submittedName>
        <fullName evidence="4">Iron dicitrate transporter FecR</fullName>
    </submittedName>
</protein>
<dbReference type="Gene3D" id="3.55.50.30">
    <property type="match status" value="1"/>
</dbReference>
<keyword evidence="1" id="KW-0472">Membrane</keyword>
<dbReference type="Pfam" id="PF04773">
    <property type="entry name" value="FecR"/>
    <property type="match status" value="1"/>
</dbReference>
<dbReference type="Gene3D" id="2.60.120.1440">
    <property type="match status" value="1"/>
</dbReference>
<evidence type="ECO:0000313" key="5">
    <source>
        <dbReference type="Proteomes" id="UP000597338"/>
    </source>
</evidence>
<dbReference type="InterPro" id="IPR032508">
    <property type="entry name" value="FecR_C"/>
</dbReference>
<feature type="domain" description="FecR protein" evidence="2">
    <location>
        <begin position="177"/>
        <end position="270"/>
    </location>
</feature>
<keyword evidence="1" id="KW-0812">Transmembrane</keyword>
<evidence type="ECO:0000259" key="2">
    <source>
        <dbReference type="Pfam" id="PF04773"/>
    </source>
</evidence>
<dbReference type="Pfam" id="PF16344">
    <property type="entry name" value="FecR_C"/>
    <property type="match status" value="1"/>
</dbReference>
<feature type="transmembrane region" description="Helical" evidence="1">
    <location>
        <begin position="82"/>
        <end position="100"/>
    </location>
</feature>
<accession>A0ABQ1KZI5</accession>
<evidence type="ECO:0000256" key="1">
    <source>
        <dbReference type="SAM" id="Phobius"/>
    </source>
</evidence>
<dbReference type="EMBL" id="BMIK01000001">
    <property type="protein sequence ID" value="GGC13511.1"/>
    <property type="molecule type" value="Genomic_DNA"/>
</dbReference>
<comment type="caution">
    <text evidence="4">The sequence shown here is derived from an EMBL/GenBank/DDBJ whole genome shotgun (WGS) entry which is preliminary data.</text>
</comment>
<dbReference type="PANTHER" id="PTHR30273:SF2">
    <property type="entry name" value="PROTEIN FECR"/>
    <property type="match status" value="1"/>
</dbReference>
<keyword evidence="5" id="KW-1185">Reference proteome</keyword>
<dbReference type="PANTHER" id="PTHR30273">
    <property type="entry name" value="PERIPLASMIC SIGNAL SENSOR AND SIGMA FACTOR ACTIVATOR FECR-RELATED"/>
    <property type="match status" value="1"/>
</dbReference>
<dbReference type="PIRSF" id="PIRSF018266">
    <property type="entry name" value="FecR"/>
    <property type="match status" value="1"/>
</dbReference>
<sequence>MSGKEHYEKLALKWLEGTITEAEKAEFTAWYNSYYDDKSFLPSSFAESEQDLEDRIFDKVRQLMKQPEHIPVKRSNLSWPRAIAAAAILFVCCSLGFFWWQAKFQDRNDTRDVAHDVQPGGNRATLTLSDGRVVELSDAQRGIVLANGKIQYEDGSQLIAAPSASPDGDQTASLLEMTTPKGGKYRVTLSDGTSVWLNSASTLRYPSPFGKGKRIVELDGEGYFDVSPDTDHPFVVLCNGQEVEVLGTAFNINSYADEEGIRTTLVHGKVSVRAARANSKSRMLLPGQQAVLQDDNFEVSEVDTAEITAWREGFFYFNNTDLHTVMRQFARWYDLKVSYEGMPTNEKFMGRIPMDMTLNSVFKVLAATGVDFEIKADRQLVVKGK</sequence>
<dbReference type="InterPro" id="IPR006860">
    <property type="entry name" value="FecR"/>
</dbReference>
<feature type="domain" description="Protein FecR C-terminal" evidence="3">
    <location>
        <begin position="315"/>
        <end position="379"/>
    </location>
</feature>
<dbReference type="Proteomes" id="UP000597338">
    <property type="component" value="Unassembled WGS sequence"/>
</dbReference>
<evidence type="ECO:0000313" key="4">
    <source>
        <dbReference type="EMBL" id="GGC13511.1"/>
    </source>
</evidence>
<evidence type="ECO:0000259" key="3">
    <source>
        <dbReference type="Pfam" id="PF16344"/>
    </source>
</evidence>
<dbReference type="RefSeq" id="WP_188746398.1">
    <property type="nucleotide sequence ID" value="NZ_BMIK01000001.1"/>
</dbReference>
<name>A0ABQ1KZI5_9SPHI</name>
<proteinExistence type="predicted"/>